<keyword evidence="4" id="KW-0547">Nucleotide-binding</keyword>
<dbReference type="GO" id="GO:0004386">
    <property type="term" value="F:helicase activity"/>
    <property type="evidence" value="ECO:0007669"/>
    <property type="project" value="UniProtKB-KW"/>
</dbReference>
<proteinExistence type="predicted"/>
<dbReference type="GO" id="GO:0005524">
    <property type="term" value="F:ATP binding"/>
    <property type="evidence" value="ECO:0007669"/>
    <property type="project" value="InterPro"/>
</dbReference>
<dbReference type="PANTHER" id="PTHR41313:SF1">
    <property type="entry name" value="DNA METHYLASE ADENINE-SPECIFIC DOMAIN-CONTAINING PROTEIN"/>
    <property type="match status" value="1"/>
</dbReference>
<keyword evidence="4" id="KW-0378">Hydrolase</keyword>
<reference evidence="4 5" key="1">
    <citation type="submission" date="2017-06" db="EMBL/GenBank/DDBJ databases">
        <authorList>
            <person name="Swanenburg J."/>
            <person name="Kort R."/>
        </authorList>
    </citation>
    <scope>NUCLEOTIDE SEQUENCE [LARGE SCALE GENOMIC DNA]</scope>
    <source>
        <strain evidence="4 5">RL05</strain>
    </source>
</reference>
<dbReference type="InterPro" id="IPR000330">
    <property type="entry name" value="SNF2_N"/>
</dbReference>
<dbReference type="SMART" id="SM00490">
    <property type="entry name" value="HELICc"/>
    <property type="match status" value="1"/>
</dbReference>
<dbReference type="InterPro" id="IPR014001">
    <property type="entry name" value="Helicase_ATP-bd"/>
</dbReference>
<dbReference type="PROSITE" id="PS51194">
    <property type="entry name" value="HELICASE_CTER"/>
    <property type="match status" value="1"/>
</dbReference>
<evidence type="ECO:0000256" key="2">
    <source>
        <dbReference type="SAM" id="MobiDB-lite"/>
    </source>
</evidence>
<evidence type="ECO:0000256" key="1">
    <source>
        <dbReference type="SAM" id="Coils"/>
    </source>
</evidence>
<accession>A0A4R6CQ31</accession>
<dbReference type="PANTHER" id="PTHR41313">
    <property type="entry name" value="ADENINE-SPECIFIC METHYLTRANSFERASE"/>
    <property type="match status" value="1"/>
</dbReference>
<keyword evidence="1" id="KW-0175">Coiled coil</keyword>
<comment type="caution">
    <text evidence="4">The sequence shown here is derived from an EMBL/GenBank/DDBJ whole genome shotgun (WGS) entry which is preliminary data.</text>
</comment>
<feature type="region of interest" description="Disordered" evidence="2">
    <location>
        <begin position="1760"/>
        <end position="1791"/>
    </location>
</feature>
<dbReference type="SUPFAM" id="SSF53335">
    <property type="entry name" value="S-adenosyl-L-methionine-dependent methyltransferases"/>
    <property type="match status" value="1"/>
</dbReference>
<evidence type="ECO:0000259" key="3">
    <source>
        <dbReference type="PROSITE" id="PS51194"/>
    </source>
</evidence>
<dbReference type="Pfam" id="PF00271">
    <property type="entry name" value="Helicase_C"/>
    <property type="match status" value="1"/>
</dbReference>
<feature type="domain" description="Helicase C-terminal" evidence="3">
    <location>
        <begin position="1287"/>
        <end position="1466"/>
    </location>
</feature>
<evidence type="ECO:0000313" key="4">
    <source>
        <dbReference type="EMBL" id="TDN28745.1"/>
    </source>
</evidence>
<dbReference type="Pfam" id="PF00176">
    <property type="entry name" value="SNF2-rel_dom"/>
    <property type="match status" value="1"/>
</dbReference>
<dbReference type="RefSeq" id="WP_133476797.1">
    <property type="nucleotide sequence ID" value="NZ_NKLP01000265.1"/>
</dbReference>
<keyword evidence="4" id="KW-0347">Helicase</keyword>
<name>A0A4R6CQ31_9LACO</name>
<gene>
    <name evidence="4" type="ORF">CEE75_12520</name>
</gene>
<dbReference type="Proteomes" id="UP000295195">
    <property type="component" value="Unassembled WGS sequence"/>
</dbReference>
<dbReference type="SMART" id="SM00487">
    <property type="entry name" value="DEXDc"/>
    <property type="match status" value="1"/>
</dbReference>
<keyword evidence="4" id="KW-0067">ATP-binding</keyword>
<dbReference type="InterPro" id="IPR027417">
    <property type="entry name" value="P-loop_NTPase"/>
</dbReference>
<dbReference type="Gene3D" id="3.40.50.150">
    <property type="entry name" value="Vaccinia Virus protein VP39"/>
    <property type="match status" value="1"/>
</dbReference>
<evidence type="ECO:0000313" key="5">
    <source>
        <dbReference type="Proteomes" id="UP000295195"/>
    </source>
</evidence>
<organism evidence="4 5">
    <name type="scientific">Lactobacillus crispatus</name>
    <dbReference type="NCBI Taxonomy" id="47770"/>
    <lineage>
        <taxon>Bacteria</taxon>
        <taxon>Bacillati</taxon>
        <taxon>Bacillota</taxon>
        <taxon>Bacilli</taxon>
        <taxon>Lactobacillales</taxon>
        <taxon>Lactobacillaceae</taxon>
        <taxon>Lactobacillus</taxon>
    </lineage>
</organism>
<dbReference type="InterPro" id="IPR052933">
    <property type="entry name" value="DNA_Protect_Modify"/>
</dbReference>
<dbReference type="Gene3D" id="3.40.50.300">
    <property type="entry name" value="P-loop containing nucleotide triphosphate hydrolases"/>
    <property type="match status" value="2"/>
</dbReference>
<protein>
    <submittedName>
        <fullName evidence="4">Helicase SNF2</fullName>
    </submittedName>
</protein>
<dbReference type="InterPro" id="IPR029063">
    <property type="entry name" value="SAM-dependent_MTases_sf"/>
</dbReference>
<dbReference type="SUPFAM" id="SSF52540">
    <property type="entry name" value="P-loop containing nucleoside triphosphate hydrolases"/>
    <property type="match status" value="2"/>
</dbReference>
<dbReference type="InterPro" id="IPR001650">
    <property type="entry name" value="Helicase_C-like"/>
</dbReference>
<feature type="region of interest" description="Disordered" evidence="2">
    <location>
        <begin position="1820"/>
        <end position="1840"/>
    </location>
</feature>
<sequence>MQNYYLPADANEDFFPKRDADKIKNNIEIIKLVKELDQEGKQATTDQQAKLATYVGWGGLANEFFDEFNPKYQNDREELKSLVSHDEYQNMKASSLTAYYTNPAIARAMWQKVTDSENDDSEFTHGNVLDPSMGTGIFFMTMPEQLRGKVNLYGIELDSITGMIAKQLFPEAKIFVKGFEDVKFKGAHFDLVITNVPFGDTRLLDDSGNNSYYIHDYFLKKAVDVTRDYGLIAIITSTGLMDKRTNNILEKIENKVAFLGGVRMPTDAFKQIAGTQVTTDMLFFQKNMRGDLDTFGDAFMPASQYPLDRRVWLNTYFISQPQQVLGSIQIQNYHGATLTVVDKGDFLNELPAALGHILPAQYLYSVDSGRVEIEEGKLADTTLPDKIKKLPLFEYGYANGIIYFNGIDGIVKDGKPEQFTYYTDESTNEYVGTSESASRESDYRKQTDNVQKRIYDNYVSAKPNKRGKYAGCIKHVVFYYTNYSAKETSILKSYIDLRDTYQKLINLQLSPKYGKNRVEYDTQFKSLLQRMNDIYDHFVANFGSINLSKNTKLFREDKKAALVESLEDHILDPKTGKQVYIKSQAFKQATVRPNRVIKKVDSAIDALLSSVSEARGVDFTYMKTIYPGHSKQEIIDQLADHIIIDPQKYNETGKTEYITKEDFLSGDVVTKRDVLKELIESNDFAANWQHYLELIEKVLPKRLTIADISFHIGSPWIPDKIISNFLLDSFFDPNKTFNDSITGSKDQDLIVHTPKGRVIAEQPFAELVYSVECSTRANEFKIERDGQALNGYDNPITIFNYLLQSKQPTITMITGYDKNDKPIREVDETSTAMLRDLEKKLEAKFTDYITNNATWSKELEDTYNNKNNRIVNKKYDGSRLHINGLAKGYHLRPYQRNAVQRIIEDKRALLAHEVGTGKTLTMISAGFKLKDLGLVNKPMFVVPTNLVSQFSQDILKFYPTKNVLITTAEDFSTKNRKRFLARIISGEYDAVVIGHSQFEKIPVSVEAQHNFIQDRLDSLENSIASLKDRGESISVKQLERNKKALSNKIKRLSIRNQDNFLTFEELGVDFLFVDEAHNYKNIAPATSLGRIKGINSQTSKRAMDMLMKIRLLQNKYDFGHVVFATGTSVSNTISELWTMMNYIQPDILKKFDIANFDDWASSFGKIRSELELNTTGNKYRPVKRFERFVNLPELMNIYHITADVQMADGAHLSVPKATKYVIKSELTNAQQSKLQELIDRTDAIQDHEVTPDQDNMLKITNEARKLTLDMRLFSNKYSADDSTKLNQVADNVYRIWKRTTKVKGTQIIFSDLGTPKAGQFDVYNELKKLLVAKGIPVSEIAFMHQASNDEARIQLERKVNAGDIRVLIGSTQKGGTGLNVQARMKAAHHLDVPWRPSDIIQRNGRLVRQGNMFCHVEIYHYITTGSFDNYLWQIQENKLKYITQIMTNNSPIRAMHDVDSQTMTASDFKAIATQNPYLKLKMKVDNDLTLLVNQKHAFDRNYREDVRTYERSKVEAPVLAKDIDRLKEDIATTKPFKHSLLATDIVFNNGQVFKSSREANKKLFFAIRAAAYAGAGHTGNKPIAKIANLSIEAGYNMTSKITTGTYGLHTCATIFLVGKGSYPLRVDLTDFLHLNCALRIRNYVVNLPGLLKSWEHNYNKKRNIIKQGVGSSTFAKLTNIQYLSEKKKILDPLIAGDAKVEKITAQITKFENEWATSHPDFAEKANKAKEKVEAIKYNNDPNDYDDSLFEDFESKAEEKADTKSVAKTEIPTSTKSALKKPVAKTNKSDSNKVTVTLTKSTEHYEEINLFSFDYSKDKKISTEDKKQSSVSAKPKQLSLF</sequence>
<dbReference type="EMBL" id="NKLP01000265">
    <property type="protein sequence ID" value="TDN28745.1"/>
    <property type="molecule type" value="Genomic_DNA"/>
</dbReference>
<feature type="coiled-coil region" evidence="1">
    <location>
        <begin position="1009"/>
        <end position="1055"/>
    </location>
</feature>